<dbReference type="GO" id="GO:0003924">
    <property type="term" value="F:GTPase activity"/>
    <property type="evidence" value="ECO:0007669"/>
    <property type="project" value="InterPro"/>
</dbReference>
<dbReference type="GO" id="GO:0005829">
    <property type="term" value="C:cytosol"/>
    <property type="evidence" value="ECO:0007669"/>
    <property type="project" value="TreeGrafter"/>
</dbReference>
<feature type="non-terminal residue" evidence="2">
    <location>
        <position position="144"/>
    </location>
</feature>
<dbReference type="InterPro" id="IPR022941">
    <property type="entry name" value="SRP54"/>
</dbReference>
<gene>
    <name evidence="2" type="ORF">TAV2_LOCUS7953</name>
</gene>
<evidence type="ECO:0000259" key="1">
    <source>
        <dbReference type="Pfam" id="PF02978"/>
    </source>
</evidence>
<dbReference type="GO" id="GO:0005525">
    <property type="term" value="F:GTP binding"/>
    <property type="evidence" value="ECO:0007669"/>
    <property type="project" value="InterPro"/>
</dbReference>
<protein>
    <recommendedName>
        <fullName evidence="1">Signal recognition particle SRP54 subunit M-domain domain-containing protein</fullName>
    </recommendedName>
</protein>
<dbReference type="GO" id="GO:0030942">
    <property type="term" value="F:endoplasmic reticulum signal peptide binding"/>
    <property type="evidence" value="ECO:0007669"/>
    <property type="project" value="TreeGrafter"/>
</dbReference>
<organism evidence="2 3">
    <name type="scientific">Thlaspi arvense</name>
    <name type="common">Field penny-cress</name>
    <dbReference type="NCBI Taxonomy" id="13288"/>
    <lineage>
        <taxon>Eukaryota</taxon>
        <taxon>Viridiplantae</taxon>
        <taxon>Streptophyta</taxon>
        <taxon>Embryophyta</taxon>
        <taxon>Tracheophyta</taxon>
        <taxon>Spermatophyta</taxon>
        <taxon>Magnoliopsida</taxon>
        <taxon>eudicotyledons</taxon>
        <taxon>Gunneridae</taxon>
        <taxon>Pentapetalae</taxon>
        <taxon>rosids</taxon>
        <taxon>malvids</taxon>
        <taxon>Brassicales</taxon>
        <taxon>Brassicaceae</taxon>
        <taxon>Thlaspideae</taxon>
        <taxon>Thlaspi</taxon>
    </lineage>
</organism>
<accession>A0AAU9RN06</accession>
<dbReference type="GO" id="GO:0008312">
    <property type="term" value="F:7S RNA binding"/>
    <property type="evidence" value="ECO:0007669"/>
    <property type="project" value="InterPro"/>
</dbReference>
<dbReference type="PANTHER" id="PTHR11564">
    <property type="entry name" value="SIGNAL RECOGNITION PARTICLE 54K PROTEIN SRP54"/>
    <property type="match status" value="1"/>
</dbReference>
<dbReference type="GO" id="GO:0005786">
    <property type="term" value="C:signal recognition particle, endoplasmic reticulum targeting"/>
    <property type="evidence" value="ECO:0007669"/>
    <property type="project" value="TreeGrafter"/>
</dbReference>
<dbReference type="EMBL" id="OU466858">
    <property type="protein sequence ID" value="CAH2046357.1"/>
    <property type="molecule type" value="Genomic_DNA"/>
</dbReference>
<dbReference type="PANTHER" id="PTHR11564:SF5">
    <property type="entry name" value="SIGNAL RECOGNITION PARTICLE SUBUNIT SRP54"/>
    <property type="match status" value="1"/>
</dbReference>
<dbReference type="Pfam" id="PF02978">
    <property type="entry name" value="SRP_SPB"/>
    <property type="match status" value="1"/>
</dbReference>
<dbReference type="GO" id="GO:0006616">
    <property type="term" value="P:SRP-dependent cotranslational protein targeting to membrane, translocation"/>
    <property type="evidence" value="ECO:0007669"/>
    <property type="project" value="TreeGrafter"/>
</dbReference>
<dbReference type="Proteomes" id="UP000836841">
    <property type="component" value="Chromosome 2"/>
</dbReference>
<feature type="domain" description="Signal recognition particle SRP54 subunit M-domain" evidence="1">
    <location>
        <begin position="13"/>
        <end position="72"/>
    </location>
</feature>
<evidence type="ECO:0000313" key="2">
    <source>
        <dbReference type="EMBL" id="CAH2046357.1"/>
    </source>
</evidence>
<proteinExistence type="predicted"/>
<sequence length="144" mass="17251">MFSRFPSHKTKLSPARIERYKKIMDSMTDTELDGLNPEHMSEARMKEIARGSRQDVKQVMEMLKEYKRLEKVWIKLERYMSDSTQMDMSALFWNEIATPFHVETFTQPEYFPLRLPPRKLHPRKRQLPPNKSELVVLVKWALIL</sequence>
<dbReference type="SUPFAM" id="SSF47446">
    <property type="entry name" value="Signal peptide-binding domain"/>
    <property type="match status" value="1"/>
</dbReference>
<dbReference type="InterPro" id="IPR036891">
    <property type="entry name" value="Signal_recog_part_SRP54_M_sf"/>
</dbReference>
<name>A0AAU9RN06_THLAR</name>
<dbReference type="Gene3D" id="1.10.260.30">
    <property type="entry name" value="Signal recognition particle, SRP54 subunit, M-domain"/>
    <property type="match status" value="1"/>
</dbReference>
<keyword evidence="3" id="KW-1185">Reference proteome</keyword>
<evidence type="ECO:0000313" key="3">
    <source>
        <dbReference type="Proteomes" id="UP000836841"/>
    </source>
</evidence>
<dbReference type="InterPro" id="IPR004125">
    <property type="entry name" value="Signal_recog_particle_SRP54_M"/>
</dbReference>
<dbReference type="AlphaFoldDB" id="A0AAU9RN06"/>
<reference evidence="2 3" key="1">
    <citation type="submission" date="2022-03" db="EMBL/GenBank/DDBJ databases">
        <authorList>
            <person name="Nunn A."/>
            <person name="Chopra R."/>
            <person name="Nunn A."/>
            <person name="Contreras Garrido A."/>
        </authorList>
    </citation>
    <scope>NUCLEOTIDE SEQUENCE [LARGE SCALE GENOMIC DNA]</scope>
</reference>